<accession>A0A8X6Y9C8</accession>
<comment type="caution">
    <text evidence="2">The sequence shown here is derived from an EMBL/GenBank/DDBJ whole genome shotgun (WGS) entry which is preliminary data.</text>
</comment>
<evidence type="ECO:0000313" key="2">
    <source>
        <dbReference type="EMBL" id="GFY66976.1"/>
    </source>
</evidence>
<name>A0A8X6Y9C8_9ARAC</name>
<evidence type="ECO:0000256" key="1">
    <source>
        <dbReference type="SAM" id="MobiDB-lite"/>
    </source>
</evidence>
<organism evidence="2 3">
    <name type="scientific">Trichonephila inaurata madagascariensis</name>
    <dbReference type="NCBI Taxonomy" id="2747483"/>
    <lineage>
        <taxon>Eukaryota</taxon>
        <taxon>Metazoa</taxon>
        <taxon>Ecdysozoa</taxon>
        <taxon>Arthropoda</taxon>
        <taxon>Chelicerata</taxon>
        <taxon>Arachnida</taxon>
        <taxon>Araneae</taxon>
        <taxon>Araneomorphae</taxon>
        <taxon>Entelegynae</taxon>
        <taxon>Araneoidea</taxon>
        <taxon>Nephilidae</taxon>
        <taxon>Trichonephila</taxon>
        <taxon>Trichonephila inaurata</taxon>
    </lineage>
</organism>
<reference evidence="2" key="1">
    <citation type="submission" date="2020-08" db="EMBL/GenBank/DDBJ databases">
        <title>Multicomponent nature underlies the extraordinary mechanical properties of spider dragline silk.</title>
        <authorList>
            <person name="Kono N."/>
            <person name="Nakamura H."/>
            <person name="Mori M."/>
            <person name="Yoshida Y."/>
            <person name="Ohtoshi R."/>
            <person name="Malay A.D."/>
            <person name="Moran D.A.P."/>
            <person name="Tomita M."/>
            <person name="Numata K."/>
            <person name="Arakawa K."/>
        </authorList>
    </citation>
    <scope>NUCLEOTIDE SEQUENCE</scope>
</reference>
<sequence length="238" mass="28203">MVPAIQFNFLFVIRNVQSSFVVRQDVVDYIISNWDIFKVFTNDYQGNNYPSREVYKTAILNPMTYASEVFSCRFQIFRNGHLFAVFGEHFQTVKNIRFGGKNLSAGHFDVYVFSSNNEECEIFESNIKVPGKQKQINPKMPPKRKRSVRYRTHKVRENMRRKRENEAPLKQESRRESNRLRMARLRALETVQEQETRRKSNCSQMMQGRISESAEDREERLECQKNVTHSLKNGCLER</sequence>
<dbReference type="Proteomes" id="UP000886998">
    <property type="component" value="Unassembled WGS sequence"/>
</dbReference>
<protein>
    <submittedName>
        <fullName evidence="2">Uncharacterized protein</fullName>
    </submittedName>
</protein>
<feature type="region of interest" description="Disordered" evidence="1">
    <location>
        <begin position="157"/>
        <end position="178"/>
    </location>
</feature>
<gene>
    <name evidence="2" type="ORF">TNIN_302021</name>
</gene>
<feature type="region of interest" description="Disordered" evidence="1">
    <location>
        <begin position="190"/>
        <end position="217"/>
    </location>
</feature>
<keyword evidence="3" id="KW-1185">Reference proteome</keyword>
<proteinExistence type="predicted"/>
<dbReference type="EMBL" id="BMAV01016312">
    <property type="protein sequence ID" value="GFY66976.1"/>
    <property type="molecule type" value="Genomic_DNA"/>
</dbReference>
<evidence type="ECO:0000313" key="3">
    <source>
        <dbReference type="Proteomes" id="UP000886998"/>
    </source>
</evidence>
<dbReference type="AlphaFoldDB" id="A0A8X6Y9C8"/>